<comment type="caution">
    <text evidence="4">The sequence shown here is derived from an EMBL/GenBank/DDBJ whole genome shotgun (WGS) entry which is preliminary data.</text>
</comment>
<dbReference type="InterPro" id="IPR011206">
    <property type="entry name" value="Citrate_lyase_beta/mcl1/mcl2"/>
</dbReference>
<name>A0ABS7KU03_CLOSR</name>
<sequence length="363" mass="42043">MKYFNEVLKGIFYKEPGNFNKYIDKEVLKYCLGANMYMSATKNILEKIKNKEFKNIGCITLCFEDATKESEVNFAEENVLKLFGDICKLLKEGDLNDEDLPLIFLRVRGIDQFNKFSSSLTKDHTNILAGFIFPKFNSNNGEEYLFHLKKLNDKYETVLYGMPIIEDEKVIYKEFRYLELDKIRSLLEPYKNLILNIRVGGTDFSSKFSLRRTVSTSIYDLMVVSDCLTDILNFFTRNTDNYIISAPVFEYFSKDINSKEVQGLLKEIELDKVNGFLGKTVIHPAQVKYVNSMYVVTYEEYIDATNIIENSEVGGVFKGENNNKMNEVLPHLNWARKVILRSEAFGVLNEGICNYDLLKKEMV</sequence>
<evidence type="ECO:0000256" key="1">
    <source>
        <dbReference type="ARBA" id="ARBA00001946"/>
    </source>
</evidence>
<proteinExistence type="predicted"/>
<reference evidence="4 5" key="1">
    <citation type="journal article" date="2021" name="Cell Host Microbe">
        <title>in vivo commensal control of Clostridioides difficile virulence.</title>
        <authorList>
            <person name="Girinathan B.P."/>
            <person name="Dibenedetto N."/>
            <person name="Worley J.N."/>
            <person name="Peltier J."/>
            <person name="Arrieta-Ortiz M.L."/>
            <person name="Rupa Christinal Immanuel S."/>
            <person name="Lavin R."/>
            <person name="Delaney M.L."/>
            <person name="Cummins C."/>
            <person name="Hoffmann M."/>
            <person name="Luo Y."/>
            <person name="Gonzalez-Escalona N."/>
            <person name="Allard M."/>
            <person name="Onderdonk A.B."/>
            <person name="Gerber G.K."/>
            <person name="Sonenshein A.L."/>
            <person name="Baliga N."/>
            <person name="Dupuy B."/>
            <person name="Bry L."/>
        </authorList>
    </citation>
    <scope>NUCLEOTIDE SEQUENCE [LARGE SCALE GENOMIC DNA]</scope>
    <source>
        <strain evidence="4 5">DSM 599</strain>
    </source>
</reference>
<comment type="cofactor">
    <cofactor evidence="1">
        <name>Mg(2+)</name>
        <dbReference type="ChEBI" id="CHEBI:18420"/>
    </cofactor>
</comment>
<gene>
    <name evidence="4" type="ORF">K5V21_02430</name>
</gene>
<evidence type="ECO:0000256" key="3">
    <source>
        <dbReference type="ARBA" id="ARBA00022842"/>
    </source>
</evidence>
<keyword evidence="2" id="KW-0479">Metal-binding</keyword>
<protein>
    <submittedName>
        <fullName evidence="4">HpcH/HpaI aldolase/citrate lyase family protein</fullName>
    </submittedName>
</protein>
<dbReference type="Proteomes" id="UP001299068">
    <property type="component" value="Unassembled WGS sequence"/>
</dbReference>
<dbReference type="PIRSF" id="PIRSF015582">
    <property type="entry name" value="Cit_lyase_B"/>
    <property type="match status" value="1"/>
</dbReference>
<evidence type="ECO:0000313" key="5">
    <source>
        <dbReference type="Proteomes" id="UP001299068"/>
    </source>
</evidence>
<evidence type="ECO:0000313" key="4">
    <source>
        <dbReference type="EMBL" id="MBY0754303.1"/>
    </source>
</evidence>
<dbReference type="InterPro" id="IPR039480">
    <property type="entry name" value="C-C_Bond_Lyase-like"/>
</dbReference>
<dbReference type="SUPFAM" id="SSF51621">
    <property type="entry name" value="Phosphoenolpyruvate/pyruvate domain"/>
    <property type="match status" value="1"/>
</dbReference>
<dbReference type="InterPro" id="IPR040442">
    <property type="entry name" value="Pyrv_kinase-like_dom_sf"/>
</dbReference>
<organism evidence="4 5">
    <name type="scientific">Clostridium sardiniense</name>
    <name type="common">Clostridium absonum</name>
    <dbReference type="NCBI Taxonomy" id="29369"/>
    <lineage>
        <taxon>Bacteria</taxon>
        <taxon>Bacillati</taxon>
        <taxon>Bacillota</taxon>
        <taxon>Clostridia</taxon>
        <taxon>Eubacteriales</taxon>
        <taxon>Clostridiaceae</taxon>
        <taxon>Clostridium</taxon>
    </lineage>
</organism>
<dbReference type="Pfam" id="PF15617">
    <property type="entry name" value="C-C_Bond_Lyase"/>
    <property type="match status" value="1"/>
</dbReference>
<keyword evidence="4" id="KW-0456">Lyase</keyword>
<accession>A0ABS7KU03</accession>
<dbReference type="Gene3D" id="3.20.20.60">
    <property type="entry name" value="Phosphoenolpyruvate-binding domains"/>
    <property type="match status" value="1"/>
</dbReference>
<evidence type="ECO:0000256" key="2">
    <source>
        <dbReference type="ARBA" id="ARBA00022723"/>
    </source>
</evidence>
<dbReference type="PANTHER" id="PTHR32308">
    <property type="entry name" value="LYASE BETA SUBUNIT, PUTATIVE (AFU_ORTHOLOGUE AFUA_4G13030)-RELATED"/>
    <property type="match status" value="1"/>
</dbReference>
<keyword evidence="3" id="KW-0460">Magnesium</keyword>
<dbReference type="RefSeq" id="WP_221858839.1">
    <property type="nucleotide sequence ID" value="NZ_JAIKTU010000002.1"/>
</dbReference>
<dbReference type="EMBL" id="JAIKTU010000002">
    <property type="protein sequence ID" value="MBY0754303.1"/>
    <property type="molecule type" value="Genomic_DNA"/>
</dbReference>
<keyword evidence="5" id="KW-1185">Reference proteome</keyword>
<dbReference type="InterPro" id="IPR015813">
    <property type="entry name" value="Pyrv/PenolPyrv_kinase-like_dom"/>
</dbReference>
<dbReference type="GO" id="GO:0016829">
    <property type="term" value="F:lyase activity"/>
    <property type="evidence" value="ECO:0007669"/>
    <property type="project" value="UniProtKB-KW"/>
</dbReference>
<dbReference type="PANTHER" id="PTHR32308:SF10">
    <property type="entry name" value="CITRATE LYASE SUBUNIT BETA"/>
    <property type="match status" value="1"/>
</dbReference>